<keyword evidence="6 12" id="KW-0418">Kinase</keyword>
<evidence type="ECO:0000256" key="2">
    <source>
        <dbReference type="ARBA" id="ARBA00005983"/>
    </source>
</evidence>
<reference evidence="12 13" key="1">
    <citation type="journal article" date="2019" name="Int. J. Syst. Evol. Microbiol.">
        <title>The Global Catalogue of Microorganisms (GCM) 10K type strain sequencing project: providing services to taxonomists for standard genome sequencing and annotation.</title>
        <authorList>
            <consortium name="The Broad Institute Genomics Platform"/>
            <consortium name="The Broad Institute Genome Sequencing Center for Infectious Disease"/>
            <person name="Wu L."/>
            <person name="Ma J."/>
        </authorList>
    </citation>
    <scope>NUCLEOTIDE SEQUENCE [LARGE SCALE GENOMIC DNA]</scope>
    <source>
        <strain evidence="12 13">JCM 15395</strain>
    </source>
</reference>
<dbReference type="InterPro" id="IPR017438">
    <property type="entry name" value="ATP-NAD_kinase_N"/>
</dbReference>
<evidence type="ECO:0000256" key="6">
    <source>
        <dbReference type="ARBA" id="ARBA00022777"/>
    </source>
</evidence>
<evidence type="ECO:0000256" key="7">
    <source>
        <dbReference type="ARBA" id="ARBA00022840"/>
    </source>
</evidence>
<dbReference type="PANTHER" id="PTHR12358">
    <property type="entry name" value="SPHINGOSINE KINASE"/>
    <property type="match status" value="1"/>
</dbReference>
<keyword evidence="7" id="KW-0067">ATP-binding</keyword>
<dbReference type="Gene3D" id="2.60.200.40">
    <property type="match status" value="1"/>
</dbReference>
<dbReference type="InterPro" id="IPR005218">
    <property type="entry name" value="Diacylglycerol/lipid_kinase"/>
</dbReference>
<keyword evidence="10" id="KW-1208">Phospholipid metabolism</keyword>
<evidence type="ECO:0000256" key="1">
    <source>
        <dbReference type="ARBA" id="ARBA00001946"/>
    </source>
</evidence>
<dbReference type="RefSeq" id="WP_343814863.1">
    <property type="nucleotide sequence ID" value="NZ_BAAADS010000024.1"/>
</dbReference>
<dbReference type="InterPro" id="IPR001206">
    <property type="entry name" value="Diacylglycerol_kinase_cat_dom"/>
</dbReference>
<evidence type="ECO:0000313" key="13">
    <source>
        <dbReference type="Proteomes" id="UP001500866"/>
    </source>
</evidence>
<comment type="similarity">
    <text evidence="2">Belongs to the diacylglycerol/lipid kinase family.</text>
</comment>
<dbReference type="EMBL" id="BAAADS010000024">
    <property type="protein sequence ID" value="GAA0610597.1"/>
    <property type="molecule type" value="Genomic_DNA"/>
</dbReference>
<keyword evidence="9" id="KW-0594">Phospholipid biosynthesis</keyword>
<dbReference type="Pfam" id="PF19279">
    <property type="entry name" value="YegS_C"/>
    <property type="match status" value="1"/>
</dbReference>
<evidence type="ECO:0000256" key="5">
    <source>
        <dbReference type="ARBA" id="ARBA00022741"/>
    </source>
</evidence>
<protein>
    <submittedName>
        <fullName evidence="12">Diacylglycerol kinase family lipid kinase</fullName>
    </submittedName>
</protein>
<dbReference type="SMART" id="SM00046">
    <property type="entry name" value="DAGKc"/>
    <property type="match status" value="1"/>
</dbReference>
<dbReference type="InterPro" id="IPR050187">
    <property type="entry name" value="Lipid_Phosphate_FormReg"/>
</dbReference>
<sequence length="299" mass="32765">MKYEKALFIFNGNENAAEIKQNLSETLPVLSMSIKELTVMQTMSIEDLKGTCVDYAPKVDLIIILGGDGTVHECINSIAPLKKRPVIAILPGGTCNDFSRMLNMPQNLRQAADAIVNGEITGIDIGNADKRYFLNFWGIGLVSETSLNIDEAHKKNFGVLSYFMSTLKTVNQAESFSYKITSENETYNGEAVMVLVLNGKFVGTRQFPVPAISPSDGLLDVLIIKDSTIASLRELLAMNHPDTDADQLTEVVHFQTSSVFISTGKEMNVDMDGEVDGVTPDRISILPGHIQMVYLPVTP</sequence>
<dbReference type="Pfam" id="PF00781">
    <property type="entry name" value="DAGK_cat"/>
    <property type="match status" value="1"/>
</dbReference>
<organism evidence="12 13">
    <name type="scientific">Virgibacillus siamensis</name>
    <dbReference type="NCBI Taxonomy" id="480071"/>
    <lineage>
        <taxon>Bacteria</taxon>
        <taxon>Bacillati</taxon>
        <taxon>Bacillota</taxon>
        <taxon>Bacilli</taxon>
        <taxon>Bacillales</taxon>
        <taxon>Bacillaceae</taxon>
        <taxon>Virgibacillus</taxon>
    </lineage>
</organism>
<keyword evidence="8" id="KW-0443">Lipid metabolism</keyword>
<evidence type="ECO:0000256" key="9">
    <source>
        <dbReference type="ARBA" id="ARBA00023209"/>
    </source>
</evidence>
<gene>
    <name evidence="12" type="ORF">GCM10009001_29860</name>
</gene>
<dbReference type="GO" id="GO:0016301">
    <property type="term" value="F:kinase activity"/>
    <property type="evidence" value="ECO:0007669"/>
    <property type="project" value="UniProtKB-KW"/>
</dbReference>
<dbReference type="PROSITE" id="PS50146">
    <property type="entry name" value="DAGK"/>
    <property type="match status" value="1"/>
</dbReference>
<keyword evidence="3" id="KW-0444">Lipid biosynthesis</keyword>
<dbReference type="Gene3D" id="3.40.50.10330">
    <property type="entry name" value="Probable inorganic polyphosphate/atp-NAD kinase, domain 1"/>
    <property type="match status" value="1"/>
</dbReference>
<evidence type="ECO:0000256" key="4">
    <source>
        <dbReference type="ARBA" id="ARBA00022679"/>
    </source>
</evidence>
<proteinExistence type="inferred from homology"/>
<dbReference type="PANTHER" id="PTHR12358:SF107">
    <property type="entry name" value="LIPID KINASE BMRU-RELATED"/>
    <property type="match status" value="1"/>
</dbReference>
<keyword evidence="5" id="KW-0547">Nucleotide-binding</keyword>
<dbReference type="SUPFAM" id="SSF111331">
    <property type="entry name" value="NAD kinase/diacylglycerol kinase-like"/>
    <property type="match status" value="1"/>
</dbReference>
<dbReference type="InterPro" id="IPR045540">
    <property type="entry name" value="YegS/DAGK_C"/>
</dbReference>
<keyword evidence="4" id="KW-0808">Transferase</keyword>
<evidence type="ECO:0000313" key="12">
    <source>
        <dbReference type="EMBL" id="GAA0610597.1"/>
    </source>
</evidence>
<evidence type="ECO:0000256" key="8">
    <source>
        <dbReference type="ARBA" id="ARBA00023098"/>
    </source>
</evidence>
<name>A0ABN1GG29_9BACI</name>
<evidence type="ECO:0000256" key="3">
    <source>
        <dbReference type="ARBA" id="ARBA00022516"/>
    </source>
</evidence>
<evidence type="ECO:0000256" key="10">
    <source>
        <dbReference type="ARBA" id="ARBA00023264"/>
    </source>
</evidence>
<dbReference type="Proteomes" id="UP001500866">
    <property type="component" value="Unassembled WGS sequence"/>
</dbReference>
<accession>A0ABN1GG29</accession>
<comment type="cofactor">
    <cofactor evidence="1">
        <name>Mg(2+)</name>
        <dbReference type="ChEBI" id="CHEBI:18420"/>
    </cofactor>
</comment>
<comment type="caution">
    <text evidence="12">The sequence shown here is derived from an EMBL/GenBank/DDBJ whole genome shotgun (WGS) entry which is preliminary data.</text>
</comment>
<keyword evidence="13" id="KW-1185">Reference proteome</keyword>
<feature type="domain" description="DAGKc" evidence="11">
    <location>
        <begin position="1"/>
        <end position="132"/>
    </location>
</feature>
<dbReference type="InterPro" id="IPR016064">
    <property type="entry name" value="NAD/diacylglycerol_kinase_sf"/>
</dbReference>
<evidence type="ECO:0000259" key="11">
    <source>
        <dbReference type="PROSITE" id="PS50146"/>
    </source>
</evidence>
<dbReference type="NCBIfam" id="TIGR00147">
    <property type="entry name" value="YegS/Rv2252/BmrU family lipid kinase"/>
    <property type="match status" value="1"/>
</dbReference>